<keyword evidence="4 5" id="KW-0472">Membrane</keyword>
<organism evidence="7 8">
    <name type="scientific">Clostridium tepidiprofundi DSM 19306</name>
    <dbReference type="NCBI Taxonomy" id="1121338"/>
    <lineage>
        <taxon>Bacteria</taxon>
        <taxon>Bacillati</taxon>
        <taxon>Bacillota</taxon>
        <taxon>Clostridia</taxon>
        <taxon>Eubacteriales</taxon>
        <taxon>Clostridiaceae</taxon>
        <taxon>Clostridium</taxon>
    </lineage>
</organism>
<name>A0A151B2P3_9CLOT</name>
<evidence type="ECO:0000259" key="6">
    <source>
        <dbReference type="Pfam" id="PF00999"/>
    </source>
</evidence>
<dbReference type="InterPro" id="IPR038770">
    <property type="entry name" value="Na+/solute_symporter_sf"/>
</dbReference>
<comment type="caution">
    <text evidence="7">The sequence shown here is derived from an EMBL/GenBank/DDBJ whole genome shotgun (WGS) entry which is preliminary data.</text>
</comment>
<dbReference type="PANTHER" id="PTHR43021:SF2">
    <property type="entry name" value="CATION_H+ EXCHANGER DOMAIN-CONTAINING PROTEIN"/>
    <property type="match status" value="1"/>
</dbReference>
<feature type="transmembrane region" description="Helical" evidence="5">
    <location>
        <begin position="31"/>
        <end position="49"/>
    </location>
</feature>
<dbReference type="Proteomes" id="UP000075531">
    <property type="component" value="Unassembled WGS sequence"/>
</dbReference>
<evidence type="ECO:0000313" key="7">
    <source>
        <dbReference type="EMBL" id="KYH34175.1"/>
    </source>
</evidence>
<dbReference type="GO" id="GO:0016020">
    <property type="term" value="C:membrane"/>
    <property type="evidence" value="ECO:0007669"/>
    <property type="project" value="UniProtKB-SubCell"/>
</dbReference>
<gene>
    <name evidence="7" type="ORF">CLTEP_18890</name>
</gene>
<evidence type="ECO:0000256" key="2">
    <source>
        <dbReference type="ARBA" id="ARBA00022692"/>
    </source>
</evidence>
<feature type="transmembrane region" description="Helical" evidence="5">
    <location>
        <begin position="86"/>
        <end position="108"/>
    </location>
</feature>
<feature type="transmembrane region" description="Helical" evidence="5">
    <location>
        <begin position="147"/>
        <end position="170"/>
    </location>
</feature>
<evidence type="ECO:0000256" key="4">
    <source>
        <dbReference type="ARBA" id="ARBA00023136"/>
    </source>
</evidence>
<evidence type="ECO:0000313" key="8">
    <source>
        <dbReference type="Proteomes" id="UP000075531"/>
    </source>
</evidence>
<evidence type="ECO:0000256" key="3">
    <source>
        <dbReference type="ARBA" id="ARBA00022989"/>
    </source>
</evidence>
<feature type="domain" description="Cation/H+ exchanger transmembrane" evidence="6">
    <location>
        <begin position="15"/>
        <end position="383"/>
    </location>
</feature>
<dbReference type="RefSeq" id="WP_066825864.1">
    <property type="nucleotide sequence ID" value="NZ_LTBA01000023.1"/>
</dbReference>
<keyword evidence="2 5" id="KW-0812">Transmembrane</keyword>
<evidence type="ECO:0000256" key="1">
    <source>
        <dbReference type="ARBA" id="ARBA00004141"/>
    </source>
</evidence>
<feature type="transmembrane region" description="Helical" evidence="5">
    <location>
        <begin position="190"/>
        <end position="211"/>
    </location>
</feature>
<feature type="transmembrane region" description="Helical" evidence="5">
    <location>
        <begin position="240"/>
        <end position="258"/>
    </location>
</feature>
<dbReference type="Gene3D" id="1.20.1530.20">
    <property type="match status" value="1"/>
</dbReference>
<feature type="transmembrane region" description="Helical" evidence="5">
    <location>
        <begin position="329"/>
        <end position="348"/>
    </location>
</feature>
<proteinExistence type="predicted"/>
<dbReference type="OrthoDB" id="9778229at2"/>
<feature type="transmembrane region" description="Helical" evidence="5">
    <location>
        <begin position="270"/>
        <end position="290"/>
    </location>
</feature>
<keyword evidence="8" id="KW-1185">Reference proteome</keyword>
<feature type="transmembrane region" description="Helical" evidence="5">
    <location>
        <begin position="114"/>
        <end position="135"/>
    </location>
</feature>
<dbReference type="InterPro" id="IPR006153">
    <property type="entry name" value="Cation/H_exchanger_TM"/>
</dbReference>
<comment type="subcellular location">
    <subcellularLocation>
        <location evidence="1">Membrane</location>
        <topology evidence="1">Multi-pass membrane protein</topology>
    </subcellularLocation>
</comment>
<dbReference type="PANTHER" id="PTHR43021">
    <property type="entry name" value="NA(+)/H(+) ANTIPORTER-RELATED"/>
    <property type="match status" value="1"/>
</dbReference>
<feature type="transmembrane region" description="Helical" evidence="5">
    <location>
        <begin position="360"/>
        <end position="378"/>
    </location>
</feature>
<dbReference type="EMBL" id="LTBA01000023">
    <property type="protein sequence ID" value="KYH34175.1"/>
    <property type="molecule type" value="Genomic_DNA"/>
</dbReference>
<protein>
    <submittedName>
        <fullName evidence="7">Sodium/hydrogen exchanger family protein</fullName>
    </submittedName>
</protein>
<feature type="transmembrane region" description="Helical" evidence="5">
    <location>
        <begin position="6"/>
        <end position="24"/>
    </location>
</feature>
<reference evidence="7 8" key="1">
    <citation type="submission" date="2016-02" db="EMBL/GenBank/DDBJ databases">
        <title>Genome sequence of Clostridium tepidiprofundi DSM 19306.</title>
        <authorList>
            <person name="Poehlein A."/>
            <person name="Daniel R."/>
        </authorList>
    </citation>
    <scope>NUCLEOTIDE SEQUENCE [LARGE SCALE GENOMIC DNA]</scope>
    <source>
        <strain evidence="7 8">DSM 19306</strain>
    </source>
</reference>
<dbReference type="Pfam" id="PF00999">
    <property type="entry name" value="Na_H_Exchanger"/>
    <property type="match status" value="1"/>
</dbReference>
<dbReference type="GO" id="GO:0015297">
    <property type="term" value="F:antiporter activity"/>
    <property type="evidence" value="ECO:0007669"/>
    <property type="project" value="InterPro"/>
</dbReference>
<keyword evidence="3 5" id="KW-1133">Transmembrane helix</keyword>
<dbReference type="AlphaFoldDB" id="A0A151B2P3"/>
<accession>A0A151B2P3</accession>
<evidence type="ECO:0000256" key="5">
    <source>
        <dbReference type="SAM" id="Phobius"/>
    </source>
</evidence>
<dbReference type="PATRIC" id="fig|1121338.3.peg.1941"/>
<dbReference type="STRING" id="1121338.CLTEP_18890"/>
<dbReference type="GO" id="GO:1902600">
    <property type="term" value="P:proton transmembrane transport"/>
    <property type="evidence" value="ECO:0007669"/>
    <property type="project" value="InterPro"/>
</dbReference>
<sequence length="401" mass="42446">MHILFYTGMILISGLIMGKLVSYIKLPEVTGYLLAGVLIGPSILGIVPVEAAEKLNVISEMALGLIAYSIGSEFNFSHMKKIGKGILLITVLESLSAVILVDLAMIFIFKEKLFFSISLGAIAAATAPAATLMVIRQYKAKGPLVNTLLPIVAMDDAVGIIIFGISMAITKSLVSVDVKLPMGKMILLPFGEIFLAFVVGICIGIILSIVANRANGEDQLLTIALAVIFAAIGLSVELNISALLVCMCIGATVTNVVPNNKRLLSIVDRFTPPVFAVFFTLAGIELNISILKDVGIIGIAYMLLRVLGKMLGASLGAKIINSPKTVQKYLGFTLIPQAGVAIGLAMIAETELPSPYGAKIRTIILSATVIYELIGPLMTKIAVFRAGEVPLSNSPKSNINC</sequence>